<evidence type="ECO:0000259" key="9">
    <source>
        <dbReference type="PROSITE" id="PS51671"/>
    </source>
</evidence>
<dbReference type="EC" id="4.2.1.91" evidence="3"/>
<keyword evidence="6" id="KW-0584">Phenylalanine biosynthesis</keyword>
<reference evidence="10 11" key="1">
    <citation type="journal article" date="2020" name="IScience">
        <title>Genome Sequencing of the Endangered Kingdonia uniflora (Circaeasteraceae, Ranunculales) Reveals Potential Mechanisms of Evolutionary Specialization.</title>
        <authorList>
            <person name="Sun Y."/>
            <person name="Deng T."/>
            <person name="Zhang A."/>
            <person name="Moore M.J."/>
            <person name="Landis J.B."/>
            <person name="Lin N."/>
            <person name="Zhang H."/>
            <person name="Zhang X."/>
            <person name="Huang J."/>
            <person name="Zhang X."/>
            <person name="Sun H."/>
            <person name="Wang H."/>
        </authorList>
    </citation>
    <scope>NUCLEOTIDE SEQUENCE [LARGE SCALE GENOMIC DNA]</scope>
    <source>
        <strain evidence="10">TB1705</strain>
        <tissue evidence="10">Leaf</tissue>
    </source>
</reference>
<dbReference type="OrthoDB" id="2414662at2759"/>
<dbReference type="Pfam" id="PF26133">
    <property type="entry name" value="DUF8039"/>
    <property type="match status" value="1"/>
</dbReference>
<comment type="subcellular location">
    <subcellularLocation>
        <location evidence="1">Plastid</location>
        <location evidence="1">Chloroplast stroma</location>
    </subcellularLocation>
</comment>
<dbReference type="PANTHER" id="PTHR21022">
    <property type="entry name" value="PREPHENATE DEHYDRATASE P PROTEIN"/>
    <property type="match status" value="1"/>
</dbReference>
<evidence type="ECO:0000256" key="5">
    <source>
        <dbReference type="ARBA" id="ARBA00023141"/>
    </source>
</evidence>
<dbReference type="GO" id="GO:0047769">
    <property type="term" value="F:arogenate dehydratase activity"/>
    <property type="evidence" value="ECO:0007669"/>
    <property type="project" value="UniProtKB-EC"/>
</dbReference>
<dbReference type="GO" id="GO:0009570">
    <property type="term" value="C:chloroplast stroma"/>
    <property type="evidence" value="ECO:0007669"/>
    <property type="project" value="UniProtKB-SubCell"/>
</dbReference>
<dbReference type="InterPro" id="IPR045865">
    <property type="entry name" value="ACT-like_dom_sf"/>
</dbReference>
<dbReference type="SUPFAM" id="SSF53850">
    <property type="entry name" value="Periplasmic binding protein-like II"/>
    <property type="match status" value="1"/>
</dbReference>
<dbReference type="PROSITE" id="PS51671">
    <property type="entry name" value="ACT"/>
    <property type="match status" value="1"/>
</dbReference>
<dbReference type="InterPro" id="IPR058352">
    <property type="entry name" value="DUF8039"/>
</dbReference>
<keyword evidence="4" id="KW-0028">Amino-acid biosynthesis</keyword>
<proteinExistence type="predicted"/>
<keyword evidence="7" id="KW-0456">Lyase</keyword>
<evidence type="ECO:0000256" key="4">
    <source>
        <dbReference type="ARBA" id="ARBA00022605"/>
    </source>
</evidence>
<evidence type="ECO:0000256" key="8">
    <source>
        <dbReference type="SAM" id="Coils"/>
    </source>
</evidence>
<dbReference type="EMBL" id="JACGCM010000715">
    <property type="protein sequence ID" value="KAF6167831.1"/>
    <property type="molecule type" value="Genomic_DNA"/>
</dbReference>
<dbReference type="InterPro" id="IPR002912">
    <property type="entry name" value="ACT_dom"/>
</dbReference>
<evidence type="ECO:0000313" key="11">
    <source>
        <dbReference type="Proteomes" id="UP000541444"/>
    </source>
</evidence>
<dbReference type="SUPFAM" id="SSF55021">
    <property type="entry name" value="ACT-like"/>
    <property type="match status" value="1"/>
</dbReference>
<dbReference type="CDD" id="cd04905">
    <property type="entry name" value="ACT_CM-PDT"/>
    <property type="match status" value="1"/>
</dbReference>
<gene>
    <name evidence="10" type="ORF">GIB67_027609</name>
</gene>
<dbReference type="GO" id="GO:0004664">
    <property type="term" value="F:prephenate dehydratase activity"/>
    <property type="evidence" value="ECO:0007669"/>
    <property type="project" value="InterPro"/>
</dbReference>
<dbReference type="InterPro" id="IPR001086">
    <property type="entry name" value="Preph_deHydtase"/>
</dbReference>
<dbReference type="Pfam" id="PF00800">
    <property type="entry name" value="PDT"/>
    <property type="match status" value="1"/>
</dbReference>
<evidence type="ECO:0000313" key="10">
    <source>
        <dbReference type="EMBL" id="KAF6167831.1"/>
    </source>
</evidence>
<dbReference type="Gene3D" id="3.40.190.10">
    <property type="entry name" value="Periplasmic binding protein-like II"/>
    <property type="match status" value="1"/>
</dbReference>
<comment type="pathway">
    <text evidence="2">Amino-acid biosynthesis; L-phenylalanine biosynthesis; L-phenylalanine from L-arogenate: step 1/1.</text>
</comment>
<protein>
    <recommendedName>
        <fullName evidence="3">arogenate dehydratase</fullName>
        <ecNumber evidence="3">4.2.1.91</ecNumber>
    </recommendedName>
</protein>
<accession>A0A7J7NKP8</accession>
<dbReference type="GO" id="GO:0009094">
    <property type="term" value="P:L-phenylalanine biosynthetic process"/>
    <property type="evidence" value="ECO:0007669"/>
    <property type="project" value="UniProtKB-KW"/>
</dbReference>
<organism evidence="10 11">
    <name type="scientific">Kingdonia uniflora</name>
    <dbReference type="NCBI Taxonomy" id="39325"/>
    <lineage>
        <taxon>Eukaryota</taxon>
        <taxon>Viridiplantae</taxon>
        <taxon>Streptophyta</taxon>
        <taxon>Embryophyta</taxon>
        <taxon>Tracheophyta</taxon>
        <taxon>Spermatophyta</taxon>
        <taxon>Magnoliopsida</taxon>
        <taxon>Ranunculales</taxon>
        <taxon>Circaeasteraceae</taxon>
        <taxon>Kingdonia</taxon>
    </lineage>
</organism>
<sequence>MDRRISAKKMTPVQIDIAREAKRIVENLGTTNNLNPRGLRQSAQLEIVLEIVQEEHNLSPREEATSEALNQLTHNFKCRRGLNKCKDQIDAGKVDLTVLFVPECTERVRVTGFGISPMVYNSVQHSGVLVQSLQEDVKELLEEVVLVQGLKDEVASLRVQMAKLEKFMGNHIPSHPVKYKLFWLTPSNVVATGHWHNEEPICKVHNVPLGIGMLKVSIQIALKKDVSLARGNDHLKTIGDTWGSFVAWPTPFIIMEPDSTGLTTSPDNYGCILADDMGHSHKGDAFSCKTAGIHQTTKPSSGDSLNLKRVKWEGLSSQRAIIPVEDENPSLEFKQILVPIEEVDSKKYNRDLSFLPKPLSIANFSASNSNGTNVRVAYQGVPGPYSKAASLKAYPECEAIPCDQFEATFRAELTLCEKYLTKLGVVRESADDTAGAAQFIALNRLKDTRAVVSARATDIYGLKVLNDRPFKTSIFFTLEERPEVLFKALAVFAMRDINLTTIESRPQKKRPLRVIDDLNTGCAKYFDYLFYIDFEASIAEERAQNALIHLQEFVTFMRVLGCYPMDLIS</sequence>
<dbReference type="Proteomes" id="UP000541444">
    <property type="component" value="Unassembled WGS sequence"/>
</dbReference>
<keyword evidence="8" id="KW-0175">Coiled coil</keyword>
<comment type="caution">
    <text evidence="10">The sequence shown here is derived from an EMBL/GenBank/DDBJ whole genome shotgun (WGS) entry which is preliminary data.</text>
</comment>
<name>A0A7J7NKP8_9MAGN</name>
<keyword evidence="11" id="KW-1185">Reference proteome</keyword>
<feature type="coiled-coil region" evidence="8">
    <location>
        <begin position="130"/>
        <end position="167"/>
    </location>
</feature>
<feature type="domain" description="ACT" evidence="9">
    <location>
        <begin position="473"/>
        <end position="564"/>
    </location>
</feature>
<keyword evidence="5" id="KW-0057">Aromatic amino acid biosynthesis</keyword>
<dbReference type="PANTHER" id="PTHR21022:SF12">
    <property type="entry name" value="AROGENATE DEHYDRATASE"/>
    <property type="match status" value="1"/>
</dbReference>
<evidence type="ECO:0000256" key="6">
    <source>
        <dbReference type="ARBA" id="ARBA00023222"/>
    </source>
</evidence>
<dbReference type="Gene3D" id="3.30.70.260">
    <property type="match status" value="1"/>
</dbReference>
<evidence type="ECO:0000256" key="1">
    <source>
        <dbReference type="ARBA" id="ARBA00004470"/>
    </source>
</evidence>
<evidence type="ECO:0000256" key="7">
    <source>
        <dbReference type="ARBA" id="ARBA00023239"/>
    </source>
</evidence>
<evidence type="ECO:0000256" key="3">
    <source>
        <dbReference type="ARBA" id="ARBA00013259"/>
    </source>
</evidence>
<evidence type="ECO:0000256" key="2">
    <source>
        <dbReference type="ARBA" id="ARBA00004929"/>
    </source>
</evidence>
<dbReference type="AlphaFoldDB" id="A0A7J7NKP8"/>